<organism evidence="2 3">
    <name type="scientific">Treponema rectale</name>
    <dbReference type="NCBI Taxonomy" id="744512"/>
    <lineage>
        <taxon>Bacteria</taxon>
        <taxon>Pseudomonadati</taxon>
        <taxon>Spirochaetota</taxon>
        <taxon>Spirochaetia</taxon>
        <taxon>Spirochaetales</taxon>
        <taxon>Treponemataceae</taxon>
        <taxon>Treponema</taxon>
    </lineage>
</organism>
<evidence type="ECO:0000313" key="3">
    <source>
        <dbReference type="Proteomes" id="UP000578697"/>
    </source>
</evidence>
<evidence type="ECO:0000313" key="2">
    <source>
        <dbReference type="EMBL" id="MBB5219894.1"/>
    </source>
</evidence>
<dbReference type="EMBL" id="JACHFR010000004">
    <property type="protein sequence ID" value="MBB5219894.1"/>
    <property type="molecule type" value="Genomic_DNA"/>
</dbReference>
<feature type="transmembrane region" description="Helical" evidence="1">
    <location>
        <begin position="6"/>
        <end position="22"/>
    </location>
</feature>
<protein>
    <recommendedName>
        <fullName evidence="4">FeoB-associated Cys-rich membrane protein</fullName>
    </recommendedName>
</protein>
<dbReference type="AlphaFoldDB" id="A0A840SG71"/>
<keyword evidence="1" id="KW-0812">Transmembrane</keyword>
<gene>
    <name evidence="2" type="ORF">HNP77_002283</name>
</gene>
<dbReference type="Proteomes" id="UP000578697">
    <property type="component" value="Unassembled WGS sequence"/>
</dbReference>
<reference evidence="2 3" key="1">
    <citation type="submission" date="2020-08" db="EMBL/GenBank/DDBJ databases">
        <title>Genomic Encyclopedia of Type Strains, Phase IV (KMG-IV): sequencing the most valuable type-strain genomes for metagenomic binning, comparative biology and taxonomic classification.</title>
        <authorList>
            <person name="Goeker M."/>
        </authorList>
    </citation>
    <scope>NUCLEOTIDE SEQUENCE [LARGE SCALE GENOMIC DNA]</scope>
    <source>
        <strain evidence="2 3">DSM 103679</strain>
    </source>
</reference>
<evidence type="ECO:0008006" key="4">
    <source>
        <dbReference type="Google" id="ProtNLM"/>
    </source>
</evidence>
<keyword evidence="1" id="KW-0472">Membrane</keyword>
<dbReference type="Pfam" id="PF12669">
    <property type="entry name" value="FeoB_associated"/>
    <property type="match status" value="1"/>
</dbReference>
<dbReference type="RefSeq" id="WP_184653437.1">
    <property type="nucleotide sequence ID" value="NZ_JACHFR010000004.1"/>
</dbReference>
<proteinExistence type="predicted"/>
<keyword evidence="3" id="KW-1185">Reference proteome</keyword>
<accession>A0A840SG71</accession>
<evidence type="ECO:0000256" key="1">
    <source>
        <dbReference type="SAM" id="Phobius"/>
    </source>
</evidence>
<name>A0A840SG71_9SPIR</name>
<sequence length="49" mass="5131">MWGTFFVSAVLVLLVASILISMHKKKRSGQNACHCGGSCGSCGCSCSHK</sequence>
<comment type="caution">
    <text evidence="2">The sequence shown here is derived from an EMBL/GenBank/DDBJ whole genome shotgun (WGS) entry which is preliminary data.</text>
</comment>
<keyword evidence="1" id="KW-1133">Transmembrane helix</keyword>